<sequence>MRRYNFPGIHNKPAPQNGPLMTDHIELRDLDLELELLKRKREMIEKQQQQYANEQQYNHHQRQYNFNKPSQMFEAQQQQIFSPNQNYSQNFGQSSLQPYNHFDGGQTSLLGKRPNETKWQSHSASKQFSGPNGGSSQKKFSAGPHKRSNLSHDKPTPLMNLQVSNMKQFSQNNTPNQQPQPWAQMPFYASTKYIPPSQRFKSSKAKPTNRDFKPNKVTKLKVNPVNLANKLISYPIPNQKSPKRTSVTSKDASKFVNKVDGSAKSFILRADVVPSQQIAGRLELALGLLLKDIRSKYADNELYKHSFLSNHFLREVKQAIRERIRTVMIGKHVGKVDCIVEEYRKVFPLESDSDIVKVALEAQKAANHNLLAIKIEEKDIPEHYFKENMERLLNTTLDEMFDKLKDFYGCDKETECAALFDVVKKYNDLNKDKESADVQENIEVPVSEQSKGEGEGKREGEIKDETNSKGKGEDEIEENQNDDHAKEDTDENKSKIESKPEEKVAEKNTLKFTRKTKNEIKELDRTLTVYMKRKLAAVLPKLKTNIMKILNANNQYKTTRDVILSKLQDKLSIECRMKAATEQSVPEKPTEATPAVSTPAAATAPPLPYYVKIHGRPALPKKKQMQTFLQQFKPKSIKKHRNMHLLFVGFDNKEDFEKIVAVKETEIGHAQIYIKVSELSEKAVGRTQNESLNVSTVSSDDDVQLVSEDKSGSESINLINSDLDDQINDLLTSIRKDEQLHDQSDTESRIDTVPDDNEGQKVEEDAVKEGCTATDNQPGENDDAKPDENEESKSNEIKNDQGEIETSVNNDGKADEASADVKNNEMDTEESSAKIVNEEADKLGPLKNDVKSSGTATPTRSSARINNATPSRILTRRASRLAQE</sequence>
<reference evidence="3" key="1">
    <citation type="submission" date="2021-12" db="EMBL/GenBank/DDBJ databases">
        <authorList>
            <person name="King R."/>
        </authorList>
    </citation>
    <scope>NUCLEOTIDE SEQUENCE</scope>
</reference>
<reference evidence="3" key="2">
    <citation type="submission" date="2022-10" db="EMBL/GenBank/DDBJ databases">
        <authorList>
            <consortium name="ENA_rothamsted_submissions"/>
            <consortium name="culmorum"/>
            <person name="King R."/>
        </authorList>
    </citation>
    <scope>NUCLEOTIDE SEQUENCE</scope>
</reference>
<feature type="compositionally biased region" description="Basic and acidic residues" evidence="2">
    <location>
        <begin position="450"/>
        <end position="473"/>
    </location>
</feature>
<feature type="region of interest" description="Disordered" evidence="2">
    <location>
        <begin position="738"/>
        <end position="884"/>
    </location>
</feature>
<feature type="compositionally biased region" description="Polar residues" evidence="2">
    <location>
        <begin position="686"/>
        <end position="698"/>
    </location>
</feature>
<organism evidence="3 4">
    <name type="scientific">Diatraea saccharalis</name>
    <name type="common">sugarcane borer</name>
    <dbReference type="NCBI Taxonomy" id="40085"/>
    <lineage>
        <taxon>Eukaryota</taxon>
        <taxon>Metazoa</taxon>
        <taxon>Ecdysozoa</taxon>
        <taxon>Arthropoda</taxon>
        <taxon>Hexapoda</taxon>
        <taxon>Insecta</taxon>
        <taxon>Pterygota</taxon>
        <taxon>Neoptera</taxon>
        <taxon>Endopterygota</taxon>
        <taxon>Lepidoptera</taxon>
        <taxon>Glossata</taxon>
        <taxon>Ditrysia</taxon>
        <taxon>Pyraloidea</taxon>
        <taxon>Crambidae</taxon>
        <taxon>Crambinae</taxon>
        <taxon>Diatraea</taxon>
    </lineage>
</organism>
<feature type="compositionally biased region" description="Basic and acidic residues" evidence="2">
    <location>
        <begin position="836"/>
        <end position="850"/>
    </location>
</feature>
<feature type="compositionally biased region" description="Basic residues" evidence="2">
    <location>
        <begin position="874"/>
        <end position="884"/>
    </location>
</feature>
<feature type="compositionally biased region" description="Polar residues" evidence="2">
    <location>
        <begin position="85"/>
        <end position="98"/>
    </location>
</feature>
<keyword evidence="1" id="KW-0175">Coiled coil</keyword>
<dbReference type="EMBL" id="OU893351">
    <property type="protein sequence ID" value="CAG9790087.1"/>
    <property type="molecule type" value="Genomic_DNA"/>
</dbReference>
<proteinExistence type="predicted"/>
<accession>A0A9N9R683</accession>
<feature type="compositionally biased region" description="Polar residues" evidence="2">
    <location>
        <begin position="851"/>
        <end position="872"/>
    </location>
</feature>
<evidence type="ECO:0000256" key="2">
    <source>
        <dbReference type="SAM" id="MobiDB-lite"/>
    </source>
</evidence>
<feature type="compositionally biased region" description="Basic and acidic residues" evidence="2">
    <location>
        <begin position="738"/>
        <end position="768"/>
    </location>
</feature>
<keyword evidence="4" id="KW-1185">Reference proteome</keyword>
<feature type="region of interest" description="Disordered" evidence="2">
    <location>
        <begin position="686"/>
        <end position="712"/>
    </location>
</feature>
<evidence type="ECO:0000313" key="3">
    <source>
        <dbReference type="EMBL" id="CAG9790087.1"/>
    </source>
</evidence>
<dbReference type="AlphaFoldDB" id="A0A9N9R683"/>
<gene>
    <name evidence="3" type="ORF">DIATSA_LOCUS7774</name>
</gene>
<name>A0A9N9R683_9NEOP</name>
<feature type="region of interest" description="Disordered" evidence="2">
    <location>
        <begin position="436"/>
        <end position="510"/>
    </location>
</feature>
<protein>
    <submittedName>
        <fullName evidence="3">Uncharacterized protein</fullName>
    </submittedName>
</protein>
<feature type="region of interest" description="Disordered" evidence="2">
    <location>
        <begin position="85"/>
        <end position="158"/>
    </location>
</feature>
<dbReference type="Proteomes" id="UP001153714">
    <property type="component" value="Chromosome 20"/>
</dbReference>
<evidence type="ECO:0000313" key="4">
    <source>
        <dbReference type="Proteomes" id="UP001153714"/>
    </source>
</evidence>
<evidence type="ECO:0000256" key="1">
    <source>
        <dbReference type="SAM" id="Coils"/>
    </source>
</evidence>
<dbReference type="OrthoDB" id="7335059at2759"/>
<feature type="compositionally biased region" description="Basic and acidic residues" evidence="2">
    <location>
        <begin position="782"/>
        <end position="801"/>
    </location>
</feature>
<feature type="coiled-coil region" evidence="1">
    <location>
        <begin position="27"/>
        <end position="57"/>
    </location>
</feature>
<feature type="compositionally biased region" description="Polar residues" evidence="2">
    <location>
        <begin position="117"/>
        <end position="139"/>
    </location>
</feature>
<feature type="compositionally biased region" description="Basic and acidic residues" evidence="2">
    <location>
        <begin position="481"/>
        <end position="509"/>
    </location>
</feature>
<feature type="region of interest" description="Disordered" evidence="2">
    <location>
        <begin position="1"/>
        <end position="21"/>
    </location>
</feature>